<feature type="transmembrane region" description="Helical" evidence="6">
    <location>
        <begin position="127"/>
        <end position="149"/>
    </location>
</feature>
<dbReference type="InterPro" id="IPR007140">
    <property type="entry name" value="DUF350"/>
</dbReference>
<evidence type="ECO:0000313" key="7">
    <source>
        <dbReference type="EMBL" id="VAW87979.1"/>
    </source>
</evidence>
<evidence type="ECO:0000256" key="4">
    <source>
        <dbReference type="ARBA" id="ARBA00022989"/>
    </source>
</evidence>
<keyword evidence="3 6" id="KW-0812">Transmembrane</keyword>
<dbReference type="EMBL" id="UOFP01000205">
    <property type="protein sequence ID" value="VAW87979.1"/>
    <property type="molecule type" value="Genomic_DNA"/>
</dbReference>
<feature type="transmembrane region" description="Helical" evidence="6">
    <location>
        <begin position="53"/>
        <end position="74"/>
    </location>
</feature>
<feature type="transmembrane region" description="Helical" evidence="6">
    <location>
        <begin position="233"/>
        <end position="256"/>
    </location>
</feature>
<keyword evidence="2" id="KW-1003">Cell membrane</keyword>
<feature type="transmembrane region" description="Helical" evidence="6">
    <location>
        <begin position="208"/>
        <end position="227"/>
    </location>
</feature>
<keyword evidence="5 6" id="KW-0472">Membrane</keyword>
<feature type="transmembrane region" description="Helical" evidence="6">
    <location>
        <begin position="86"/>
        <end position="107"/>
    </location>
</feature>
<sequence>MNLSELITFDQYQTLILLIDFIIVTLMLTLVGIKMGIIANVSSIKELSEKDNFAFGISFAGALLGLGIMMTGVVSGDASPSLLYELGIVSAYGIVGILLMASTRFFFDKITLRNISVQQQIADGNLAVGIIDAGNMIATAIIIRAVMVWVDTEALYGLAIVLVGFVISQLLLVLVTRYRHAVYAKRHNGECLQAALAQGNKALSIRYLGHKIGAALTVTAASGTIAFSESSPFMAILLWGVASVVFVILLSILAILSRHIILRGINVVEEVDKQGNVGIGLIEAAIYIIYGLLLAALIAPSA</sequence>
<evidence type="ECO:0000256" key="2">
    <source>
        <dbReference type="ARBA" id="ARBA00022475"/>
    </source>
</evidence>
<dbReference type="PANTHER" id="PTHR40043:SF1">
    <property type="entry name" value="UPF0719 INNER MEMBRANE PROTEIN YJFL"/>
    <property type="match status" value="1"/>
</dbReference>
<protein>
    <recommendedName>
        <fullName evidence="8">DUF350 domain-containing protein</fullName>
    </recommendedName>
</protein>
<gene>
    <name evidence="7" type="ORF">MNBD_GAMMA18-531</name>
</gene>
<evidence type="ECO:0008006" key="8">
    <source>
        <dbReference type="Google" id="ProtNLM"/>
    </source>
</evidence>
<accession>A0A3B0ZPB5</accession>
<name>A0A3B0ZPB5_9ZZZZ</name>
<keyword evidence="4 6" id="KW-1133">Transmembrane helix</keyword>
<evidence type="ECO:0000256" key="3">
    <source>
        <dbReference type="ARBA" id="ARBA00022692"/>
    </source>
</evidence>
<evidence type="ECO:0000256" key="6">
    <source>
        <dbReference type="SAM" id="Phobius"/>
    </source>
</evidence>
<dbReference type="GO" id="GO:0005886">
    <property type="term" value="C:plasma membrane"/>
    <property type="evidence" value="ECO:0007669"/>
    <property type="project" value="UniProtKB-SubCell"/>
</dbReference>
<organism evidence="7">
    <name type="scientific">hydrothermal vent metagenome</name>
    <dbReference type="NCBI Taxonomy" id="652676"/>
    <lineage>
        <taxon>unclassified sequences</taxon>
        <taxon>metagenomes</taxon>
        <taxon>ecological metagenomes</taxon>
    </lineage>
</organism>
<feature type="transmembrane region" description="Helical" evidence="6">
    <location>
        <begin position="155"/>
        <end position="176"/>
    </location>
</feature>
<evidence type="ECO:0000256" key="1">
    <source>
        <dbReference type="ARBA" id="ARBA00004651"/>
    </source>
</evidence>
<comment type="subcellular location">
    <subcellularLocation>
        <location evidence="1">Cell membrane</location>
        <topology evidence="1">Multi-pass membrane protein</topology>
    </subcellularLocation>
</comment>
<evidence type="ECO:0000256" key="5">
    <source>
        <dbReference type="ARBA" id="ARBA00023136"/>
    </source>
</evidence>
<dbReference type="AlphaFoldDB" id="A0A3B0ZPB5"/>
<feature type="transmembrane region" description="Helical" evidence="6">
    <location>
        <begin position="277"/>
        <end position="299"/>
    </location>
</feature>
<dbReference type="PANTHER" id="PTHR40043">
    <property type="entry name" value="UPF0719 INNER MEMBRANE PROTEIN YJFL"/>
    <property type="match status" value="1"/>
</dbReference>
<reference evidence="7" key="1">
    <citation type="submission" date="2018-06" db="EMBL/GenBank/DDBJ databases">
        <authorList>
            <person name="Zhirakovskaya E."/>
        </authorList>
    </citation>
    <scope>NUCLEOTIDE SEQUENCE</scope>
</reference>
<dbReference type="Pfam" id="PF03994">
    <property type="entry name" value="DUF350"/>
    <property type="match status" value="2"/>
</dbReference>
<proteinExistence type="predicted"/>
<feature type="transmembrane region" description="Helical" evidence="6">
    <location>
        <begin position="12"/>
        <end position="33"/>
    </location>
</feature>